<accession>A0A0P9EMB5</accession>
<protein>
    <submittedName>
        <fullName evidence="2">Uncharacterized protein</fullName>
    </submittedName>
</protein>
<dbReference type="EMBL" id="KQ474085">
    <property type="protein sequence ID" value="KPV72912.1"/>
    <property type="molecule type" value="Genomic_DNA"/>
</dbReference>
<keyword evidence="3" id="KW-1185">Reference proteome</keyword>
<dbReference type="RefSeq" id="XP_018268961.1">
    <property type="nucleotide sequence ID" value="XM_018417917.1"/>
</dbReference>
<organism evidence="2 3">
    <name type="scientific">Rhodotorula graminis (strain WP1)</name>
    <dbReference type="NCBI Taxonomy" id="578459"/>
    <lineage>
        <taxon>Eukaryota</taxon>
        <taxon>Fungi</taxon>
        <taxon>Dikarya</taxon>
        <taxon>Basidiomycota</taxon>
        <taxon>Pucciniomycotina</taxon>
        <taxon>Microbotryomycetes</taxon>
        <taxon>Sporidiobolales</taxon>
        <taxon>Sporidiobolaceae</taxon>
        <taxon>Rhodotorula</taxon>
    </lineage>
</organism>
<dbReference type="Proteomes" id="UP000053890">
    <property type="component" value="Unassembled WGS sequence"/>
</dbReference>
<name>A0A0P9EMB5_RHOGW</name>
<feature type="compositionally biased region" description="Polar residues" evidence="1">
    <location>
        <begin position="15"/>
        <end position="32"/>
    </location>
</feature>
<evidence type="ECO:0000256" key="1">
    <source>
        <dbReference type="SAM" id="MobiDB-lite"/>
    </source>
</evidence>
<feature type="compositionally biased region" description="Polar residues" evidence="1">
    <location>
        <begin position="105"/>
        <end position="119"/>
    </location>
</feature>
<dbReference type="AlphaFoldDB" id="A0A0P9EMB5"/>
<feature type="region of interest" description="Disordered" evidence="1">
    <location>
        <begin position="1"/>
        <end position="135"/>
    </location>
</feature>
<proteinExistence type="predicted"/>
<sequence length="135" mass="13868">MSTNPNTALAEAQFASLSDKTASDFRQQGTTSVDDESGVTDGGLGEFQKFGAGVEVGRTGASGGGDNMNIPPEQGGNARTEGSHASHFDGVPAGEDKDSWLAKTQPGQINQSGRSNETAGTIDAPKDGKPQLEEQ</sequence>
<reference evidence="2 3" key="1">
    <citation type="journal article" date="2015" name="Front. Microbiol.">
        <title>Genome sequence of the plant growth promoting endophytic yeast Rhodotorula graminis WP1.</title>
        <authorList>
            <person name="Firrincieli A."/>
            <person name="Otillar R."/>
            <person name="Salamov A."/>
            <person name="Schmutz J."/>
            <person name="Khan Z."/>
            <person name="Redman R.S."/>
            <person name="Fleck N.D."/>
            <person name="Lindquist E."/>
            <person name="Grigoriev I.V."/>
            <person name="Doty S.L."/>
        </authorList>
    </citation>
    <scope>NUCLEOTIDE SEQUENCE [LARGE SCALE GENOMIC DNA]</scope>
    <source>
        <strain evidence="2 3">WP1</strain>
    </source>
</reference>
<evidence type="ECO:0000313" key="3">
    <source>
        <dbReference type="Proteomes" id="UP000053890"/>
    </source>
</evidence>
<gene>
    <name evidence="2" type="ORF">RHOBADRAFT_55577</name>
</gene>
<dbReference type="GeneID" id="28978365"/>
<evidence type="ECO:0000313" key="2">
    <source>
        <dbReference type="EMBL" id="KPV72912.1"/>
    </source>
</evidence>
<feature type="compositionally biased region" description="Basic and acidic residues" evidence="1">
    <location>
        <begin position="124"/>
        <end position="135"/>
    </location>
</feature>
<dbReference type="OrthoDB" id="3359339at2759"/>
<dbReference type="OMA" id="YDTHNTT"/>